<dbReference type="SUPFAM" id="SSF56235">
    <property type="entry name" value="N-terminal nucleophile aminohydrolases (Ntn hydrolases)"/>
    <property type="match status" value="1"/>
</dbReference>
<dbReference type="PANTHER" id="PTHR43199">
    <property type="entry name" value="GLUTATHIONE HYDROLASE"/>
    <property type="match status" value="1"/>
</dbReference>
<protein>
    <recommendedName>
        <fullName evidence="2">Gamma-glutamyltransferase</fullName>
    </recommendedName>
</protein>
<name>X1AXT4_9ZZZZ</name>
<feature type="non-terminal residue" evidence="1">
    <location>
        <position position="131"/>
    </location>
</feature>
<dbReference type="AlphaFoldDB" id="X1AXT4"/>
<reference evidence="1" key="1">
    <citation type="journal article" date="2014" name="Front. Microbiol.">
        <title>High frequency of phylogenetically diverse reductive dehalogenase-homologous genes in deep subseafloor sedimentary metagenomes.</title>
        <authorList>
            <person name="Kawai M."/>
            <person name="Futagami T."/>
            <person name="Toyoda A."/>
            <person name="Takaki Y."/>
            <person name="Nishi S."/>
            <person name="Hori S."/>
            <person name="Arai W."/>
            <person name="Tsubouchi T."/>
            <person name="Morono Y."/>
            <person name="Uchiyama I."/>
            <person name="Ito T."/>
            <person name="Fujiyama A."/>
            <person name="Inagaki F."/>
            <person name="Takami H."/>
        </authorList>
    </citation>
    <scope>NUCLEOTIDE SEQUENCE</scope>
    <source>
        <strain evidence="1">Expedition CK06-06</strain>
    </source>
</reference>
<accession>X1AXT4</accession>
<dbReference type="InterPro" id="IPR051792">
    <property type="entry name" value="GGT_bact"/>
</dbReference>
<dbReference type="EMBL" id="BART01018271">
    <property type="protein sequence ID" value="GAG87999.1"/>
    <property type="molecule type" value="Genomic_DNA"/>
</dbReference>
<evidence type="ECO:0008006" key="2">
    <source>
        <dbReference type="Google" id="ProtNLM"/>
    </source>
</evidence>
<evidence type="ECO:0000313" key="1">
    <source>
        <dbReference type="EMBL" id="GAG87999.1"/>
    </source>
</evidence>
<dbReference type="PANTHER" id="PTHR43199:SF6">
    <property type="entry name" value="GLUTATHIONE HYDROLASE PROENZYME"/>
    <property type="match status" value="1"/>
</dbReference>
<dbReference type="InterPro" id="IPR029055">
    <property type="entry name" value="Ntn_hydrolases_N"/>
</dbReference>
<comment type="caution">
    <text evidence="1">The sequence shown here is derived from an EMBL/GenBank/DDBJ whole genome shotgun (WGS) entry which is preliminary data.</text>
</comment>
<organism evidence="1">
    <name type="scientific">marine sediment metagenome</name>
    <dbReference type="NCBI Taxonomy" id="412755"/>
    <lineage>
        <taxon>unclassified sequences</taxon>
        <taxon>metagenomes</taxon>
        <taxon>ecological metagenomes</taxon>
    </lineage>
</organism>
<sequence>MKNILLFLCLMTYCSTSFSQLKPPQAAIASAHPLATQAGLTALKNGGNAFDAAVAVAATLGVVEPYSSGLGGGAFWLLYHAKQNRFVFIDSRETAPGKAREKMYLDRHGQVIPGLSLNGPLSAAIPGEPAA</sequence>
<proteinExistence type="predicted"/>
<dbReference type="PRINTS" id="PR01210">
    <property type="entry name" value="GGTRANSPTASE"/>
</dbReference>
<dbReference type="Pfam" id="PF01019">
    <property type="entry name" value="G_glu_transpept"/>
    <property type="match status" value="1"/>
</dbReference>
<gene>
    <name evidence="1" type="ORF">S01H4_34519</name>
</gene>